<evidence type="ECO:0000313" key="2">
    <source>
        <dbReference type="Proteomes" id="UP000184041"/>
    </source>
</evidence>
<dbReference type="SUPFAM" id="SSF56935">
    <property type="entry name" value="Porins"/>
    <property type="match status" value="1"/>
</dbReference>
<dbReference type="EMBL" id="FQUS01000009">
    <property type="protein sequence ID" value="SHF51160.1"/>
    <property type="molecule type" value="Genomic_DNA"/>
</dbReference>
<dbReference type="Proteomes" id="UP000184041">
    <property type="component" value="Unassembled WGS sequence"/>
</dbReference>
<sequence length="350" mass="39214">MKVPLLRIGYLCIIIMTFQINNVVGQVSAPDKGSFSGLIFSDYYWFAESHNADLKGKNGFWFRRIYFTYDHEISNSFSSRLRLEMSSPGDFASNEKMTPVVKDIFLRWERAGHQITAGISSTPIFGLIEDVWGYRPVEKAPQDLFGFGSSRDFGVSFKGALGSDQQAGYHLFIGNGNSNKAELNKGKKIMLALSYNLTDHLVLQVYGDWDDRPGSSDWKTVQGFSGYQSEHFNFGISYTHQIRENINNSLGDNELDLVSLFTNMELTDNIKGFARADHLFDPVLDGESISYLPMSSAAESATFLVGGVDLSLHENIHLIPNVETVVYGENEAGVRPNSDIVPRLTLFYTF</sequence>
<dbReference type="InterPro" id="IPR023614">
    <property type="entry name" value="Porin_dom_sf"/>
</dbReference>
<dbReference type="AlphaFoldDB" id="A0A1M5C918"/>
<gene>
    <name evidence="1" type="ORF">SAMN05443144_109142</name>
</gene>
<name>A0A1M5C918_9BACT</name>
<dbReference type="STRING" id="1194090.SAMN05443144_109142"/>
<dbReference type="RefSeq" id="WP_073063286.1">
    <property type="nucleotide sequence ID" value="NZ_FQUS01000009.1"/>
</dbReference>
<keyword evidence="2" id="KW-1185">Reference proteome</keyword>
<proteinExistence type="predicted"/>
<dbReference type="Gene3D" id="2.40.160.10">
    <property type="entry name" value="Porin"/>
    <property type="match status" value="1"/>
</dbReference>
<reference evidence="1 2" key="1">
    <citation type="submission" date="2016-11" db="EMBL/GenBank/DDBJ databases">
        <authorList>
            <person name="Jaros S."/>
            <person name="Januszkiewicz K."/>
            <person name="Wedrychowicz H."/>
        </authorList>
    </citation>
    <scope>NUCLEOTIDE SEQUENCE [LARGE SCALE GENOMIC DNA]</scope>
    <source>
        <strain evidence="1 2">DSM 21986</strain>
    </source>
</reference>
<organism evidence="1 2">
    <name type="scientific">Fodinibius roseus</name>
    <dbReference type="NCBI Taxonomy" id="1194090"/>
    <lineage>
        <taxon>Bacteria</taxon>
        <taxon>Pseudomonadati</taxon>
        <taxon>Balneolota</taxon>
        <taxon>Balneolia</taxon>
        <taxon>Balneolales</taxon>
        <taxon>Balneolaceae</taxon>
        <taxon>Fodinibius</taxon>
    </lineage>
</organism>
<protein>
    <submittedName>
        <fullName evidence="1">Uncharacterized protein</fullName>
    </submittedName>
</protein>
<dbReference type="OrthoDB" id="1523161at2"/>
<accession>A0A1M5C918</accession>
<evidence type="ECO:0000313" key="1">
    <source>
        <dbReference type="EMBL" id="SHF51160.1"/>
    </source>
</evidence>